<reference evidence="2 3" key="1">
    <citation type="submission" date="2024-08" db="EMBL/GenBank/DDBJ databases">
        <authorList>
            <person name="Cucini C."/>
            <person name="Frati F."/>
        </authorList>
    </citation>
    <scope>NUCLEOTIDE SEQUENCE [LARGE SCALE GENOMIC DNA]</scope>
</reference>
<dbReference type="Proteomes" id="UP001642540">
    <property type="component" value="Unassembled WGS sequence"/>
</dbReference>
<feature type="compositionally biased region" description="Acidic residues" evidence="1">
    <location>
        <begin position="296"/>
        <end position="312"/>
    </location>
</feature>
<evidence type="ECO:0000256" key="1">
    <source>
        <dbReference type="SAM" id="MobiDB-lite"/>
    </source>
</evidence>
<evidence type="ECO:0000313" key="3">
    <source>
        <dbReference type="Proteomes" id="UP001642540"/>
    </source>
</evidence>
<feature type="region of interest" description="Disordered" evidence="1">
    <location>
        <begin position="292"/>
        <end position="321"/>
    </location>
</feature>
<accession>A0ABP1RJH4</accession>
<organism evidence="2 3">
    <name type="scientific">Orchesella dallaii</name>
    <dbReference type="NCBI Taxonomy" id="48710"/>
    <lineage>
        <taxon>Eukaryota</taxon>
        <taxon>Metazoa</taxon>
        <taxon>Ecdysozoa</taxon>
        <taxon>Arthropoda</taxon>
        <taxon>Hexapoda</taxon>
        <taxon>Collembola</taxon>
        <taxon>Entomobryomorpha</taxon>
        <taxon>Entomobryoidea</taxon>
        <taxon>Orchesellidae</taxon>
        <taxon>Orchesellinae</taxon>
        <taxon>Orchesella</taxon>
    </lineage>
</organism>
<name>A0ABP1RJH4_9HEXA</name>
<sequence>MKPTLFKPISMPLTYGLLMNYSLRVRVRREDLDYNFEYGAYRQHATDAMKDWDTIQRMMVFANKRYFKLFHDILISLEERGLPMSLIQFRHTKKKKLAKLKENLHSRRQMLLNLLNDTMFPHYYGDGLVFITKVSTNPDNTTVIIFTTRSPHSFCELWELEDDLVQNAPVIIVLNYSDAALIEQRNMEYNPYQRVIVIQNFLDLQAPAWVDRTIDDIVHGMAASQGRHPTAYDHLKCWADILGLHVHSYWLHSTLRDTIRYDAAFITQPFIHEVPRTDNMIPELYEELVPQLQENSDTESDEPDDLMQDPEQPEIHNLDAN</sequence>
<protein>
    <submittedName>
        <fullName evidence="2">Uncharacterized protein</fullName>
    </submittedName>
</protein>
<comment type="caution">
    <text evidence="2">The sequence shown here is derived from an EMBL/GenBank/DDBJ whole genome shotgun (WGS) entry which is preliminary data.</text>
</comment>
<keyword evidence="3" id="KW-1185">Reference proteome</keyword>
<dbReference type="EMBL" id="CAXLJM020000076">
    <property type="protein sequence ID" value="CAL8129156.1"/>
    <property type="molecule type" value="Genomic_DNA"/>
</dbReference>
<proteinExistence type="predicted"/>
<gene>
    <name evidence="2" type="ORF">ODALV1_LOCUS22918</name>
</gene>
<evidence type="ECO:0000313" key="2">
    <source>
        <dbReference type="EMBL" id="CAL8129156.1"/>
    </source>
</evidence>